<evidence type="ECO:0000259" key="1">
    <source>
        <dbReference type="PROSITE" id="PS50042"/>
    </source>
</evidence>
<dbReference type="SUPFAM" id="SSF51206">
    <property type="entry name" value="cAMP-binding domain-like"/>
    <property type="match status" value="1"/>
</dbReference>
<dbReference type="EMBL" id="JTDE01002916">
    <property type="protein sequence ID" value="KAF7256698.1"/>
    <property type="molecule type" value="Genomic_DNA"/>
</dbReference>
<feature type="domain" description="Cyclic nucleotide-binding" evidence="1">
    <location>
        <begin position="40"/>
        <end position="76"/>
    </location>
</feature>
<dbReference type="InterPro" id="IPR000595">
    <property type="entry name" value="cNMP-bd_dom"/>
</dbReference>
<gene>
    <name evidence="2" type="ORF">EG68_06256</name>
</gene>
<organism evidence="2 3">
    <name type="scientific">Paragonimus skrjabini miyazakii</name>
    <dbReference type="NCBI Taxonomy" id="59628"/>
    <lineage>
        <taxon>Eukaryota</taxon>
        <taxon>Metazoa</taxon>
        <taxon>Spiralia</taxon>
        <taxon>Lophotrochozoa</taxon>
        <taxon>Platyhelminthes</taxon>
        <taxon>Trematoda</taxon>
        <taxon>Digenea</taxon>
        <taxon>Plagiorchiida</taxon>
        <taxon>Troglotremata</taxon>
        <taxon>Troglotrematidae</taxon>
        <taxon>Paragonimus</taxon>
    </lineage>
</organism>
<dbReference type="Gene3D" id="2.60.120.10">
    <property type="entry name" value="Jelly Rolls"/>
    <property type="match status" value="1"/>
</dbReference>
<dbReference type="AlphaFoldDB" id="A0A8S9YY47"/>
<dbReference type="OrthoDB" id="2021138at2759"/>
<proteinExistence type="predicted"/>
<sequence>MRRTEDLNEKVAEYLAKPIANRKADEVEIILPWFLEKSRFFATLAADVLKDIIRNCEFIEYDTDDVIIRQFDTGDW</sequence>
<evidence type="ECO:0000313" key="2">
    <source>
        <dbReference type="EMBL" id="KAF7256698.1"/>
    </source>
</evidence>
<comment type="caution">
    <text evidence="2">The sequence shown here is derived from an EMBL/GenBank/DDBJ whole genome shotgun (WGS) entry which is preliminary data.</text>
</comment>
<dbReference type="Proteomes" id="UP000822476">
    <property type="component" value="Unassembled WGS sequence"/>
</dbReference>
<accession>A0A8S9YY47</accession>
<dbReference type="InterPro" id="IPR014710">
    <property type="entry name" value="RmlC-like_jellyroll"/>
</dbReference>
<keyword evidence="3" id="KW-1185">Reference proteome</keyword>
<name>A0A8S9YY47_9TREM</name>
<dbReference type="InterPro" id="IPR018490">
    <property type="entry name" value="cNMP-bd_dom_sf"/>
</dbReference>
<evidence type="ECO:0000313" key="3">
    <source>
        <dbReference type="Proteomes" id="UP000822476"/>
    </source>
</evidence>
<reference evidence="2" key="1">
    <citation type="submission" date="2019-07" db="EMBL/GenBank/DDBJ databases">
        <title>Annotation for the trematode Paragonimus miyazaki's.</title>
        <authorList>
            <person name="Choi Y.-J."/>
        </authorList>
    </citation>
    <scope>NUCLEOTIDE SEQUENCE</scope>
    <source>
        <strain evidence="2">Japan</strain>
    </source>
</reference>
<protein>
    <recommendedName>
        <fullName evidence="1">Cyclic nucleotide-binding domain-containing protein</fullName>
    </recommendedName>
</protein>
<dbReference type="PROSITE" id="PS50042">
    <property type="entry name" value="CNMP_BINDING_3"/>
    <property type="match status" value="1"/>
</dbReference>